<dbReference type="OrthoDB" id="3913653at2759"/>
<reference evidence="2" key="1">
    <citation type="submission" date="2020-06" db="EMBL/GenBank/DDBJ databases">
        <authorList>
            <person name="Onetto C."/>
        </authorList>
    </citation>
    <scope>NUCLEOTIDE SEQUENCE</scope>
</reference>
<keyword evidence="1" id="KW-0812">Transmembrane</keyword>
<name>A0A9N8K6X6_9PEZI</name>
<evidence type="ECO:0000313" key="3">
    <source>
        <dbReference type="Proteomes" id="UP000714618"/>
    </source>
</evidence>
<evidence type="ECO:0000256" key="1">
    <source>
        <dbReference type="SAM" id="Phobius"/>
    </source>
</evidence>
<gene>
    <name evidence="2" type="ORF">AWRI4233_LOCUS10032</name>
</gene>
<keyword evidence="1" id="KW-1133">Transmembrane helix</keyword>
<evidence type="ECO:0000313" key="2">
    <source>
        <dbReference type="EMBL" id="CAD0101207.1"/>
    </source>
</evidence>
<sequence>MSTPATPQQPGAPSTLRQKLASNDFGLPIFLVLVLIAFNKLVTSYEMDFAVRAWLWITNIGAVMVIVGMCGARVTKAQG</sequence>
<accession>A0A9N8K6X6</accession>
<dbReference type="AlphaFoldDB" id="A0A9N8K6X6"/>
<dbReference type="EMBL" id="CAIJEO010000013">
    <property type="protein sequence ID" value="CAD0101207.1"/>
    <property type="molecule type" value="Genomic_DNA"/>
</dbReference>
<dbReference type="Proteomes" id="UP000714618">
    <property type="component" value="Unassembled WGS sequence"/>
</dbReference>
<proteinExistence type="predicted"/>
<organism evidence="2 3">
    <name type="scientific">Aureobasidium mustum</name>
    <dbReference type="NCBI Taxonomy" id="2773714"/>
    <lineage>
        <taxon>Eukaryota</taxon>
        <taxon>Fungi</taxon>
        <taxon>Dikarya</taxon>
        <taxon>Ascomycota</taxon>
        <taxon>Pezizomycotina</taxon>
        <taxon>Dothideomycetes</taxon>
        <taxon>Dothideomycetidae</taxon>
        <taxon>Dothideales</taxon>
        <taxon>Saccotheciaceae</taxon>
        <taxon>Aureobasidium</taxon>
    </lineage>
</organism>
<keyword evidence="1" id="KW-0472">Membrane</keyword>
<feature type="transmembrane region" description="Helical" evidence="1">
    <location>
        <begin position="54"/>
        <end position="74"/>
    </location>
</feature>
<feature type="transmembrane region" description="Helical" evidence="1">
    <location>
        <begin position="25"/>
        <end position="42"/>
    </location>
</feature>
<protein>
    <submittedName>
        <fullName evidence="2">Uncharacterized protein</fullName>
    </submittedName>
</protein>
<comment type="caution">
    <text evidence="2">The sequence shown here is derived from an EMBL/GenBank/DDBJ whole genome shotgun (WGS) entry which is preliminary data.</text>
</comment>
<keyword evidence="3" id="KW-1185">Reference proteome</keyword>